<sequence>MVALTWAWYFPAVETAHDLYDVHIPSVPSVKYEGLAFLNDGAPITTPLTLTHAANAASLNEFAMEYPLSPEFIRVMTSQELQDRIVSATAAYFSLRDPVYVAEVDMTVVLFYRDQQDCMMWYLVLDGPLEGHVIASPVHVEEVNVDDEGPAAVVQYWTDNIVVCARSFPEFLYRTWIENQIWFQQNEPTKSPPPFVVHECAWEPSTASRKLSSPPFQKIALAGRYLAVVTEYMEGGDVWTYPTTLAWYHPRTVGLGAMMQQSTLAAAMTMRVPIDHMCSSSRCCSAYLYALPQVVCVVKVKNVLLDDQDWLAT</sequence>
<dbReference type="Proteomes" id="UP000266643">
    <property type="component" value="Unassembled WGS sequence"/>
</dbReference>
<comment type="caution">
    <text evidence="1">The sequence shown here is derived from an EMBL/GenBank/DDBJ whole genome shotgun (WGS) entry which is preliminary data.</text>
</comment>
<accession>A0A397E1Q5</accession>
<protein>
    <submittedName>
        <fullName evidence="1">Uncharacterized protein</fullName>
    </submittedName>
</protein>
<evidence type="ECO:0000313" key="2">
    <source>
        <dbReference type="Proteomes" id="UP000266643"/>
    </source>
</evidence>
<proteinExistence type="predicted"/>
<dbReference type="AlphaFoldDB" id="A0A397E1Q5"/>
<gene>
    <name evidence="1" type="ORF">DYB30_005821</name>
</gene>
<reference evidence="1 2" key="1">
    <citation type="submission" date="2018-08" db="EMBL/GenBank/DDBJ databases">
        <title>Aphanomyces genome sequencing and annotation.</title>
        <authorList>
            <person name="Minardi D."/>
            <person name="Oidtmann B."/>
            <person name="Van Der Giezen M."/>
            <person name="Studholme D.J."/>
        </authorList>
    </citation>
    <scope>NUCLEOTIDE SEQUENCE [LARGE SCALE GENOMIC DNA]</scope>
    <source>
        <strain evidence="1 2">D2</strain>
    </source>
</reference>
<evidence type="ECO:0000313" key="1">
    <source>
        <dbReference type="EMBL" id="RHY73978.1"/>
    </source>
</evidence>
<name>A0A397E1Q5_APHAT</name>
<dbReference type="EMBL" id="QUTD01003117">
    <property type="protein sequence ID" value="RHY73978.1"/>
    <property type="molecule type" value="Genomic_DNA"/>
</dbReference>
<dbReference type="VEuPathDB" id="FungiDB:H257_00131"/>
<organism evidence="1 2">
    <name type="scientific">Aphanomyces astaci</name>
    <name type="common">Crayfish plague agent</name>
    <dbReference type="NCBI Taxonomy" id="112090"/>
    <lineage>
        <taxon>Eukaryota</taxon>
        <taxon>Sar</taxon>
        <taxon>Stramenopiles</taxon>
        <taxon>Oomycota</taxon>
        <taxon>Saprolegniomycetes</taxon>
        <taxon>Saprolegniales</taxon>
        <taxon>Verrucalvaceae</taxon>
        <taxon>Aphanomyces</taxon>
    </lineage>
</organism>